<dbReference type="OrthoDB" id="4951845at2759"/>
<dbReference type="SFLD" id="SFLDG01205">
    <property type="entry name" value="AMPS.1"/>
    <property type="match status" value="1"/>
</dbReference>
<dbReference type="InterPro" id="IPR010987">
    <property type="entry name" value="Glutathione-S-Trfase_C-like"/>
</dbReference>
<dbReference type="InterPro" id="IPR004045">
    <property type="entry name" value="Glutathione_S-Trfase_N"/>
</dbReference>
<comment type="subunit">
    <text evidence="3">Homodimer.</text>
</comment>
<protein>
    <recommendedName>
        <fullName evidence="4">glutathione transferase</fullName>
        <ecNumber evidence="4">2.5.1.18</ecNumber>
    </recommendedName>
</protein>
<organism evidence="9">
    <name type="scientific">Medioppia subpectinata</name>
    <dbReference type="NCBI Taxonomy" id="1979941"/>
    <lineage>
        <taxon>Eukaryota</taxon>
        <taxon>Metazoa</taxon>
        <taxon>Ecdysozoa</taxon>
        <taxon>Arthropoda</taxon>
        <taxon>Chelicerata</taxon>
        <taxon>Arachnida</taxon>
        <taxon>Acari</taxon>
        <taxon>Acariformes</taxon>
        <taxon>Sarcoptiformes</taxon>
        <taxon>Oribatida</taxon>
        <taxon>Brachypylina</taxon>
        <taxon>Oppioidea</taxon>
        <taxon>Oppiidae</taxon>
        <taxon>Medioppia</taxon>
    </lineage>
</organism>
<evidence type="ECO:0000313" key="9">
    <source>
        <dbReference type="EMBL" id="CAD7624279.1"/>
    </source>
</evidence>
<dbReference type="Pfam" id="PF14497">
    <property type="entry name" value="GST_C_3"/>
    <property type="match status" value="1"/>
</dbReference>
<evidence type="ECO:0000256" key="4">
    <source>
        <dbReference type="ARBA" id="ARBA00012452"/>
    </source>
</evidence>
<proteinExistence type="inferred from homology"/>
<feature type="domain" description="GST C-terminal" evidence="8">
    <location>
        <begin position="96"/>
        <end position="222"/>
    </location>
</feature>
<comment type="similarity">
    <text evidence="2">Belongs to the GST superfamily. Mu family.</text>
</comment>
<sequence>MANISVPTLGYYKVRGMTQPIRFLLKYAGVEFTDKYYGTGDAKSLDEFRAEWYKVKFTLGLDFPNVPYYMDGAVKLTQSNAIMRHLAGKHGLVATDETGLVRQDVVEQQLVDIMWGFAFNFSPAFNYSFGADYETEKVKYLAETLPQQLDALSRFLGTRQWFTGNHINYVDFLAYERMDWLRLFSPGTFNKYKMLVEFMDRFESLPAIKAYMKSPEFISWPLFGPGAPWGYTKSNL</sequence>
<evidence type="ECO:0000313" key="10">
    <source>
        <dbReference type="Proteomes" id="UP000759131"/>
    </source>
</evidence>
<dbReference type="PROSITE" id="PS50405">
    <property type="entry name" value="GST_CTER"/>
    <property type="match status" value="1"/>
</dbReference>
<feature type="domain" description="GST N-terminal" evidence="7">
    <location>
        <begin position="5"/>
        <end position="94"/>
    </location>
</feature>
<evidence type="ECO:0000259" key="7">
    <source>
        <dbReference type="PROSITE" id="PS50404"/>
    </source>
</evidence>
<dbReference type="GO" id="GO:0004364">
    <property type="term" value="F:glutathione transferase activity"/>
    <property type="evidence" value="ECO:0007669"/>
    <property type="project" value="UniProtKB-EC"/>
</dbReference>
<evidence type="ECO:0000259" key="8">
    <source>
        <dbReference type="PROSITE" id="PS50405"/>
    </source>
</evidence>
<dbReference type="InterPro" id="IPR050213">
    <property type="entry name" value="GST_superfamily"/>
</dbReference>
<dbReference type="SUPFAM" id="SSF47616">
    <property type="entry name" value="GST C-terminal domain-like"/>
    <property type="match status" value="1"/>
</dbReference>
<dbReference type="Proteomes" id="UP000759131">
    <property type="component" value="Unassembled WGS sequence"/>
</dbReference>
<reference evidence="9" key="1">
    <citation type="submission" date="2020-11" db="EMBL/GenBank/DDBJ databases">
        <authorList>
            <person name="Tran Van P."/>
        </authorList>
    </citation>
    <scope>NUCLEOTIDE SEQUENCE</scope>
</reference>
<dbReference type="PROSITE" id="PS50404">
    <property type="entry name" value="GST_NTER"/>
    <property type="match status" value="1"/>
</dbReference>
<dbReference type="EMBL" id="CAJPIZ010002213">
    <property type="protein sequence ID" value="CAG2104709.1"/>
    <property type="molecule type" value="Genomic_DNA"/>
</dbReference>
<name>A0A7R9KJA2_9ACAR</name>
<gene>
    <name evidence="9" type="ORF">OSB1V03_LOCUS4724</name>
</gene>
<evidence type="ECO:0000256" key="3">
    <source>
        <dbReference type="ARBA" id="ARBA00011738"/>
    </source>
</evidence>
<evidence type="ECO:0000256" key="1">
    <source>
        <dbReference type="ARBA" id="ARBA00003701"/>
    </source>
</evidence>
<dbReference type="InterPro" id="IPR040079">
    <property type="entry name" value="Glutathione_S-Trfase"/>
</dbReference>
<keyword evidence="10" id="KW-1185">Reference proteome</keyword>
<evidence type="ECO:0000256" key="6">
    <source>
        <dbReference type="ARBA" id="ARBA00047960"/>
    </source>
</evidence>
<dbReference type="InterPro" id="IPR004046">
    <property type="entry name" value="GST_C"/>
</dbReference>
<dbReference type="Gene3D" id="1.20.1050.10">
    <property type="match status" value="1"/>
</dbReference>
<dbReference type="GO" id="GO:0006749">
    <property type="term" value="P:glutathione metabolic process"/>
    <property type="evidence" value="ECO:0007669"/>
    <property type="project" value="TreeGrafter"/>
</dbReference>
<dbReference type="PANTHER" id="PTHR11571">
    <property type="entry name" value="GLUTATHIONE S-TRANSFERASE"/>
    <property type="match status" value="1"/>
</dbReference>
<dbReference type="EMBL" id="OC856788">
    <property type="protein sequence ID" value="CAD7624279.1"/>
    <property type="molecule type" value="Genomic_DNA"/>
</dbReference>
<dbReference type="SFLD" id="SFLDS00019">
    <property type="entry name" value="Glutathione_Transferase_(cytos"/>
    <property type="match status" value="1"/>
</dbReference>
<dbReference type="CDD" id="cd03075">
    <property type="entry name" value="GST_N_Mu"/>
    <property type="match status" value="1"/>
</dbReference>
<dbReference type="SFLD" id="SFLDG00363">
    <property type="entry name" value="AMPS_(cytGST):_Alpha-__Mu-__Pi"/>
    <property type="match status" value="1"/>
</dbReference>
<evidence type="ECO:0000256" key="5">
    <source>
        <dbReference type="ARBA" id="ARBA00022679"/>
    </source>
</evidence>
<accession>A0A7R9KJA2</accession>
<dbReference type="GO" id="GO:0042178">
    <property type="term" value="P:xenobiotic catabolic process"/>
    <property type="evidence" value="ECO:0007669"/>
    <property type="project" value="UniProtKB-ARBA"/>
</dbReference>
<dbReference type="PANTHER" id="PTHR11571:SF222">
    <property type="entry name" value="GLUTATHIONE TRANSFERASE"/>
    <property type="match status" value="1"/>
</dbReference>
<dbReference type="InterPro" id="IPR036282">
    <property type="entry name" value="Glutathione-S-Trfase_C_sf"/>
</dbReference>
<evidence type="ECO:0000256" key="2">
    <source>
        <dbReference type="ARBA" id="ARBA00005861"/>
    </source>
</evidence>
<dbReference type="InterPro" id="IPR036249">
    <property type="entry name" value="Thioredoxin-like_sf"/>
</dbReference>
<keyword evidence="5" id="KW-0808">Transferase</keyword>
<comment type="function">
    <text evidence="1">Conjugation of reduced glutathione to a wide number of exogenous and endogenous hydrophobic electrophiles.</text>
</comment>
<dbReference type="SUPFAM" id="SSF52833">
    <property type="entry name" value="Thioredoxin-like"/>
    <property type="match status" value="1"/>
</dbReference>
<comment type="catalytic activity">
    <reaction evidence="6">
        <text>RX + glutathione = an S-substituted glutathione + a halide anion + H(+)</text>
        <dbReference type="Rhea" id="RHEA:16437"/>
        <dbReference type="ChEBI" id="CHEBI:15378"/>
        <dbReference type="ChEBI" id="CHEBI:16042"/>
        <dbReference type="ChEBI" id="CHEBI:17792"/>
        <dbReference type="ChEBI" id="CHEBI:57925"/>
        <dbReference type="ChEBI" id="CHEBI:90779"/>
        <dbReference type="EC" id="2.5.1.18"/>
    </reaction>
</comment>
<dbReference type="Gene3D" id="3.40.30.10">
    <property type="entry name" value="Glutaredoxin"/>
    <property type="match status" value="1"/>
</dbReference>
<dbReference type="FunFam" id="1.20.1050.10:FF:000101">
    <property type="entry name" value="Glutathione S-transferase Mu 4"/>
    <property type="match status" value="1"/>
</dbReference>
<dbReference type="AlphaFoldDB" id="A0A7R9KJA2"/>
<dbReference type="Pfam" id="PF02798">
    <property type="entry name" value="GST_N"/>
    <property type="match status" value="1"/>
</dbReference>
<dbReference type="EC" id="2.5.1.18" evidence="4"/>